<dbReference type="GO" id="GO:0032259">
    <property type="term" value="P:methylation"/>
    <property type="evidence" value="ECO:0007669"/>
    <property type="project" value="UniProtKB-KW"/>
</dbReference>
<dbReference type="EMBL" id="WKMW01000004">
    <property type="protein sequence ID" value="MRY83727.1"/>
    <property type="molecule type" value="Genomic_DNA"/>
</dbReference>
<dbReference type="CDD" id="cd02440">
    <property type="entry name" value="AdoMet_MTases"/>
    <property type="match status" value="1"/>
</dbReference>
<dbReference type="EMBL" id="WKMX01000011">
    <property type="protein sequence ID" value="MRZ07018.1"/>
    <property type="molecule type" value="Genomic_DNA"/>
</dbReference>
<sequence>MGGLLTFRVGNFDTTAEREQFRFLCEQLKAHYEDSNEFCVFAGNYNIGCELDALFIKKDAIISIEFKNYGGNVVANENGEWTYNGKIIKGGSRKTVLQQARINHSTVKKELKVLGVEKNQIKDVPHLIIFHQPIELENNLSATNRSWLHITDSEHFIEKLDDITCPHTDLDPLGIVKLAETLNLNPFYLTEFSNATYDKPAEPIEKIELFKDIKKYEPHTEEKKQKKKEIMLNFDSFVVEDENSIALSNFVKRIVKLSLKLDNFTVKVLDSTRASSSFAAHGIRLTQEYVVTINADGIGEHCAKLAKFTNHAVKAISPSTIFWEEGERIATEGDNSSGVVEEHQSKELSNTNSNVCFRKSKTVLPHWLDKKIFNEHQAIYAPEHERYEYNLDLNEEELKVYLGTYFPRSYAEMFCIADNLLQNKCLKKTLEQDEISVLDYGCGTGGEILGLITAIGRHLPHTKINITAIDGNDGALAILKDLVECNPNKNIQVELSIFSQTLGTIEDVEKLAFGKNDYHFILCDKMVCELISKKVLPTNAYAIMAKKLTAFLHENGLLIMLDVTTKDEHSGYFYPQLMNNAINDYVRKSRTIETLLPLSCACHDGCRNFCFMQQTFNVSHSHKSNDESRVCYRVLCKKPLKTAIMQGMETANLIHVIHSTKYKQNDDWAICCHSKNNEIIIDSFNINL</sequence>
<gene>
    <name evidence="4" type="ORF">B5F32_03190</name>
    <name evidence="3" type="ORF">GKD54_12500</name>
    <name evidence="2" type="ORF">GKD58_05560</name>
</gene>
<dbReference type="GeneID" id="73803247"/>
<reference evidence="5" key="1">
    <citation type="submission" date="2017-04" db="EMBL/GenBank/DDBJ databases">
        <title>Function of individual gut microbiota members based on whole genome sequencing of pure cultures obtained from chicken caecum.</title>
        <authorList>
            <person name="Medvecky M."/>
            <person name="Cejkova D."/>
            <person name="Polansky O."/>
            <person name="Karasova D."/>
            <person name="Kubasova T."/>
            <person name="Cizek A."/>
            <person name="Rychlik I."/>
        </authorList>
    </citation>
    <scope>NUCLEOTIDE SEQUENCE [LARGE SCALE GENOMIC DNA]</scope>
    <source>
        <strain evidence="5">An199</strain>
    </source>
</reference>
<dbReference type="InterPro" id="IPR011528">
    <property type="entry name" value="NERD"/>
</dbReference>
<dbReference type="Proteomes" id="UP000450599">
    <property type="component" value="Unassembled WGS sequence"/>
</dbReference>
<comment type="caution">
    <text evidence="4">The sequence shown here is derived from an EMBL/GenBank/DDBJ whole genome shotgun (WGS) entry which is preliminary data.</text>
</comment>
<feature type="domain" description="NERD" evidence="1">
    <location>
        <begin position="24"/>
        <end position="130"/>
    </location>
</feature>
<dbReference type="InterPro" id="IPR029063">
    <property type="entry name" value="SAM-dependent_MTases_sf"/>
</dbReference>
<dbReference type="Proteomes" id="UP000471216">
    <property type="component" value="Unassembled WGS sequence"/>
</dbReference>
<evidence type="ECO:0000313" key="3">
    <source>
        <dbReference type="EMBL" id="MRZ07018.1"/>
    </source>
</evidence>
<keyword evidence="2" id="KW-0808">Transferase</keyword>
<dbReference type="SUPFAM" id="SSF53335">
    <property type="entry name" value="S-adenosyl-L-methionine-dependent methyltransferases"/>
    <property type="match status" value="1"/>
</dbReference>
<evidence type="ECO:0000313" key="7">
    <source>
        <dbReference type="Proteomes" id="UP000471216"/>
    </source>
</evidence>
<evidence type="ECO:0000313" key="4">
    <source>
        <dbReference type="EMBL" id="OUP22005.1"/>
    </source>
</evidence>
<evidence type="ECO:0000259" key="1">
    <source>
        <dbReference type="Pfam" id="PF08378"/>
    </source>
</evidence>
<dbReference type="AlphaFoldDB" id="A0A1Y4INV2"/>
<evidence type="ECO:0000313" key="5">
    <source>
        <dbReference type="Proteomes" id="UP000195950"/>
    </source>
</evidence>
<dbReference type="Pfam" id="PF08378">
    <property type="entry name" value="NERD"/>
    <property type="match status" value="1"/>
</dbReference>
<dbReference type="GO" id="GO:0008168">
    <property type="term" value="F:methyltransferase activity"/>
    <property type="evidence" value="ECO:0007669"/>
    <property type="project" value="UniProtKB-KW"/>
</dbReference>
<protein>
    <submittedName>
        <fullName evidence="2">Methyltransferase domain-containing protein</fullName>
    </submittedName>
</protein>
<name>A0A1Y4INV2_PARDI</name>
<dbReference type="EMBL" id="NFJX01000002">
    <property type="protein sequence ID" value="OUP22005.1"/>
    <property type="molecule type" value="Genomic_DNA"/>
</dbReference>
<reference evidence="4" key="2">
    <citation type="journal article" date="2018" name="BMC Genomics">
        <title>Whole genome sequencing and function prediction of 133 gut anaerobes isolated from chicken caecum in pure cultures.</title>
        <authorList>
            <person name="Medvecky M."/>
            <person name="Cejkova D."/>
            <person name="Polansky O."/>
            <person name="Karasova D."/>
            <person name="Kubasova T."/>
            <person name="Cizek A."/>
            <person name="Rychlik I."/>
        </authorList>
    </citation>
    <scope>NUCLEOTIDE SEQUENCE</scope>
    <source>
        <strain evidence="4">An199</strain>
    </source>
</reference>
<proteinExistence type="predicted"/>
<evidence type="ECO:0000313" key="6">
    <source>
        <dbReference type="Proteomes" id="UP000450599"/>
    </source>
</evidence>
<organism evidence="4 5">
    <name type="scientific">Parabacteroides distasonis</name>
    <dbReference type="NCBI Taxonomy" id="823"/>
    <lineage>
        <taxon>Bacteria</taxon>
        <taxon>Pseudomonadati</taxon>
        <taxon>Bacteroidota</taxon>
        <taxon>Bacteroidia</taxon>
        <taxon>Bacteroidales</taxon>
        <taxon>Tannerellaceae</taxon>
        <taxon>Parabacteroides</taxon>
    </lineage>
</organism>
<keyword evidence="2" id="KW-0489">Methyltransferase</keyword>
<reference evidence="6 7" key="3">
    <citation type="journal article" date="2019" name="Nat. Med.">
        <title>A library of human gut bacterial isolates paired with longitudinal multiomics data enables mechanistic microbiome research.</title>
        <authorList>
            <person name="Poyet M."/>
            <person name="Groussin M."/>
            <person name="Gibbons S.M."/>
            <person name="Avila-Pacheco J."/>
            <person name="Jiang X."/>
            <person name="Kearney S.M."/>
            <person name="Perrotta A.R."/>
            <person name="Berdy B."/>
            <person name="Zhao S."/>
            <person name="Lieberman T.D."/>
            <person name="Swanson P.K."/>
            <person name="Smith M."/>
            <person name="Roesemann S."/>
            <person name="Alexander J.E."/>
            <person name="Rich S.A."/>
            <person name="Livny J."/>
            <person name="Vlamakis H."/>
            <person name="Clish C."/>
            <person name="Bullock K."/>
            <person name="Deik A."/>
            <person name="Scott J."/>
            <person name="Pierce K.A."/>
            <person name="Xavier R.J."/>
            <person name="Alm E.J."/>
        </authorList>
    </citation>
    <scope>NUCLEOTIDE SEQUENCE [LARGE SCALE GENOMIC DNA]</scope>
    <source>
        <strain evidence="3 7">BIOML-A10</strain>
        <strain evidence="2 6">BIOML-A11</strain>
    </source>
</reference>
<dbReference type="RefSeq" id="WP_004328962.1">
    <property type="nucleotide sequence ID" value="NZ_JADMQG010000028.1"/>
</dbReference>
<dbReference type="Gene3D" id="3.40.50.150">
    <property type="entry name" value="Vaccinia Virus protein VP39"/>
    <property type="match status" value="1"/>
</dbReference>
<accession>A0A1Y4INV2</accession>
<evidence type="ECO:0000313" key="2">
    <source>
        <dbReference type="EMBL" id="MRY83727.1"/>
    </source>
</evidence>
<dbReference type="Proteomes" id="UP000195950">
    <property type="component" value="Unassembled WGS sequence"/>
</dbReference>